<proteinExistence type="predicted"/>
<dbReference type="OrthoDB" id="6271650at2759"/>
<evidence type="ECO:0000313" key="2">
    <source>
        <dbReference type="Proteomes" id="UP000085678"/>
    </source>
</evidence>
<dbReference type="InterPro" id="IPR000358">
    <property type="entry name" value="RNR_small_fam"/>
</dbReference>
<accession>A0A1S3H9R7</accession>
<feature type="compositionally biased region" description="Basic residues" evidence="1">
    <location>
        <begin position="43"/>
        <end position="52"/>
    </location>
</feature>
<dbReference type="AlphaFoldDB" id="A0A1S3H9R7"/>
<dbReference type="RefSeq" id="XP_013382753.1">
    <property type="nucleotide sequence ID" value="XM_013527299.1"/>
</dbReference>
<dbReference type="GeneID" id="106153393"/>
<dbReference type="STRING" id="7574.A0A1S3H9R7"/>
<feature type="region of interest" description="Disordered" evidence="1">
    <location>
        <begin position="33"/>
        <end position="55"/>
    </location>
</feature>
<dbReference type="PANTHER" id="PTHR23409:SF21">
    <property type="entry name" value="CAPSID PROTEIN"/>
    <property type="match status" value="1"/>
</dbReference>
<protein>
    <submittedName>
        <fullName evidence="3">Uncharacterized protein F54H12.2-like</fullName>
    </submittedName>
</protein>
<dbReference type="GO" id="GO:0005829">
    <property type="term" value="C:cytosol"/>
    <property type="evidence" value="ECO:0007669"/>
    <property type="project" value="TreeGrafter"/>
</dbReference>
<dbReference type="OMA" id="WAVIELI"/>
<evidence type="ECO:0000313" key="3">
    <source>
        <dbReference type="RefSeq" id="XP_013382753.1"/>
    </source>
</evidence>
<dbReference type="InParanoid" id="A0A1S3H9R7"/>
<dbReference type="GO" id="GO:0004748">
    <property type="term" value="F:ribonucleoside-diphosphate reductase activity, thioredoxin disulfide as acceptor"/>
    <property type="evidence" value="ECO:0007669"/>
    <property type="project" value="TreeGrafter"/>
</dbReference>
<organism evidence="2 3">
    <name type="scientific">Lingula anatina</name>
    <name type="common">Brachiopod</name>
    <name type="synonym">Lingula unguis</name>
    <dbReference type="NCBI Taxonomy" id="7574"/>
    <lineage>
        <taxon>Eukaryota</taxon>
        <taxon>Metazoa</taxon>
        <taxon>Spiralia</taxon>
        <taxon>Lophotrochozoa</taxon>
        <taxon>Brachiopoda</taxon>
        <taxon>Linguliformea</taxon>
        <taxon>Lingulata</taxon>
        <taxon>Lingulida</taxon>
        <taxon>Linguloidea</taxon>
        <taxon>Lingulidae</taxon>
        <taxon>Lingula</taxon>
    </lineage>
</organism>
<dbReference type="PANTHER" id="PTHR23409">
    <property type="entry name" value="RIBONUCLEOSIDE-DIPHOSPHATE REDUCTASE SMALL CHAIN"/>
    <property type="match status" value="1"/>
</dbReference>
<sequence>MAVKRKPKKRGAPDLYVDGDVIRKALNSMTIKKNRSPQVVKSPKVRKTHRSPSVKTRDTKFLDMNDPIVKTELDLFTNIRDHYQTDIESTVDEEIRPTTAVSQVSSVFEFVIKGTPDEYIDPTQINLYVEGQLSKADLSSLDIGQNTSVVNNTLHSLFASVDVELNDNLITLGQNYAYRAYLENLLYYGKSAKDTWLTSEMWYKDTAGQMNSTNVSGDPGNKRLQDRDFWFQRSRKVEKYGRLKIDLANQEKLLLNNVDVRIRLRRTPDAFCLMSETKDKNEKFLINNISLFVRRVKVSDRLKSAHDSILTKHVACYPLTRKEVKVINLPNGVRNANLDNIYIGTMPKRIIFGIVDDNAFSGVYDKSPFLFNHNDLKHLRLTVAGEQIPFKPYNFDFSVNEGLNYIRAYYDLLLSVGAAGGESDIDLSRLDYLYGNTLFGFDLTADKNFENYISPTRQGTLNINLEFDKATNNSVLVVLAEFDSVIKIDQRRSVYIEY</sequence>
<dbReference type="Proteomes" id="UP000085678">
    <property type="component" value="Unplaced"/>
</dbReference>
<dbReference type="GO" id="GO:0009263">
    <property type="term" value="P:deoxyribonucleotide biosynthetic process"/>
    <property type="evidence" value="ECO:0007669"/>
    <property type="project" value="InterPro"/>
</dbReference>
<name>A0A1S3H9R7_LINAN</name>
<reference evidence="3" key="1">
    <citation type="submission" date="2025-08" db="UniProtKB">
        <authorList>
            <consortium name="RefSeq"/>
        </authorList>
    </citation>
    <scope>IDENTIFICATION</scope>
    <source>
        <tissue evidence="3">Gonads</tissue>
    </source>
</reference>
<evidence type="ECO:0000256" key="1">
    <source>
        <dbReference type="SAM" id="MobiDB-lite"/>
    </source>
</evidence>
<keyword evidence="2" id="KW-1185">Reference proteome</keyword>
<dbReference type="KEGG" id="lak:106153393"/>
<gene>
    <name evidence="3" type="primary">LOC106153393</name>
</gene>